<feature type="DNA-binding region" description="H-T-H motif" evidence="4">
    <location>
        <begin position="40"/>
        <end position="59"/>
    </location>
</feature>
<dbReference type="SUPFAM" id="SSF48498">
    <property type="entry name" value="Tetracyclin repressor-like, C-terminal domain"/>
    <property type="match status" value="1"/>
</dbReference>
<dbReference type="Pfam" id="PF21313">
    <property type="entry name" value="EthR_C"/>
    <property type="match status" value="1"/>
</dbReference>
<dbReference type="EMBL" id="CP070619">
    <property type="protein sequence ID" value="QSE95793.1"/>
    <property type="molecule type" value="Genomic_DNA"/>
</dbReference>
<dbReference type="InterPro" id="IPR036271">
    <property type="entry name" value="Tet_transcr_reg_TetR-rel_C_sf"/>
</dbReference>
<dbReference type="InterPro" id="IPR049397">
    <property type="entry name" value="EthR_C"/>
</dbReference>
<keyword evidence="3" id="KW-0804">Transcription</keyword>
<reference evidence="6 7" key="2">
    <citation type="journal article" date="2022" name="Arch. Microbiol.">
        <title>Rhodococcus pseudokoreensis sp. nov. isolated from the rhizosphere of young M26 apple rootstocks.</title>
        <authorList>
            <person name="Kampfer P."/>
            <person name="Glaeser S.P."/>
            <person name="Blom J."/>
            <person name="Wolf J."/>
            <person name="Benning S."/>
            <person name="Schloter M."/>
            <person name="Neumann-Schaal M."/>
        </authorList>
    </citation>
    <scope>NUCLEOTIDE SEQUENCE [LARGE SCALE GENOMIC DNA]</scope>
    <source>
        <strain evidence="6 7">R79</strain>
    </source>
</reference>
<evidence type="ECO:0000313" key="7">
    <source>
        <dbReference type="Proteomes" id="UP000662986"/>
    </source>
</evidence>
<dbReference type="Gene3D" id="1.10.10.60">
    <property type="entry name" value="Homeodomain-like"/>
    <property type="match status" value="1"/>
</dbReference>
<evidence type="ECO:0000259" key="5">
    <source>
        <dbReference type="PROSITE" id="PS50977"/>
    </source>
</evidence>
<dbReference type="PANTHER" id="PTHR30055:SF234">
    <property type="entry name" value="HTH-TYPE TRANSCRIPTIONAL REGULATOR BETI"/>
    <property type="match status" value="1"/>
</dbReference>
<accession>A0A974WI24</accession>
<dbReference type="Gene3D" id="1.10.357.10">
    <property type="entry name" value="Tetracycline Repressor, domain 2"/>
    <property type="match status" value="1"/>
</dbReference>
<keyword evidence="2 4" id="KW-0238">DNA-binding</keyword>
<keyword evidence="7" id="KW-1185">Reference proteome</keyword>
<reference evidence="6 7" key="1">
    <citation type="journal article" date="2021" name="Microbiol. Resour. Announc.">
        <title>Complete Genome Sequences of Two Rhodococcus sp. Strains with Large and Linear Chromosomes, Isolated from Apple Rhizosphere.</title>
        <authorList>
            <person name="Benning S."/>
            <person name="Brugnone N."/>
            <person name="Siani R."/>
            <person name="Kublik S."/>
            <person name="Schloter M."/>
            <person name="Rad V."/>
        </authorList>
    </citation>
    <scope>NUCLEOTIDE SEQUENCE [LARGE SCALE GENOMIC DNA]</scope>
    <source>
        <strain evidence="6 7">R79</strain>
    </source>
</reference>
<dbReference type="SUPFAM" id="SSF46689">
    <property type="entry name" value="Homeodomain-like"/>
    <property type="match status" value="1"/>
</dbReference>
<sequence>MTPQGLLRELPPTDRGARRRAALIAAARKVFERSGYVNTRLSDITEEAECSAGTFYTYFKTKEEIFAALLETVQEEMLHPGAGSEVVDAASAYEVLEASNRAYLASYKRNGKLMGLLEEVALVDPVFGDLRQRRADAFISRNARNIAELQKRGVADPDLDPELTARALSAMVSRTAYRYFAAATGRKRVNFDKLVETITRIWANALRITP</sequence>
<dbReference type="InterPro" id="IPR001647">
    <property type="entry name" value="HTH_TetR"/>
</dbReference>
<dbReference type="InterPro" id="IPR050109">
    <property type="entry name" value="HTH-type_TetR-like_transc_reg"/>
</dbReference>
<dbReference type="PANTHER" id="PTHR30055">
    <property type="entry name" value="HTH-TYPE TRANSCRIPTIONAL REGULATOR RUTR"/>
    <property type="match status" value="1"/>
</dbReference>
<proteinExistence type="predicted"/>
<evidence type="ECO:0000256" key="1">
    <source>
        <dbReference type="ARBA" id="ARBA00023015"/>
    </source>
</evidence>
<dbReference type="Pfam" id="PF00440">
    <property type="entry name" value="TetR_N"/>
    <property type="match status" value="1"/>
</dbReference>
<gene>
    <name evidence="6" type="ORF">JWS13_43300</name>
</gene>
<dbReference type="InterPro" id="IPR009057">
    <property type="entry name" value="Homeodomain-like_sf"/>
</dbReference>
<keyword evidence="1" id="KW-0805">Transcription regulation</keyword>
<dbReference type="Proteomes" id="UP000662986">
    <property type="component" value="Chromosome"/>
</dbReference>
<evidence type="ECO:0000313" key="6">
    <source>
        <dbReference type="EMBL" id="QSE95793.1"/>
    </source>
</evidence>
<dbReference type="PRINTS" id="PR00455">
    <property type="entry name" value="HTHTETR"/>
</dbReference>
<name>A0A974WI24_9NOCA</name>
<dbReference type="PROSITE" id="PS50977">
    <property type="entry name" value="HTH_TETR_2"/>
    <property type="match status" value="1"/>
</dbReference>
<organism evidence="6 7">
    <name type="scientific">Rhodococcus pseudokoreensis</name>
    <dbReference type="NCBI Taxonomy" id="2811421"/>
    <lineage>
        <taxon>Bacteria</taxon>
        <taxon>Bacillati</taxon>
        <taxon>Actinomycetota</taxon>
        <taxon>Actinomycetes</taxon>
        <taxon>Mycobacteriales</taxon>
        <taxon>Nocardiaceae</taxon>
        <taxon>Rhodococcus</taxon>
    </lineage>
</organism>
<feature type="domain" description="HTH tetR-type" evidence="5">
    <location>
        <begin position="17"/>
        <end position="77"/>
    </location>
</feature>
<evidence type="ECO:0000256" key="3">
    <source>
        <dbReference type="ARBA" id="ARBA00023163"/>
    </source>
</evidence>
<protein>
    <submittedName>
        <fullName evidence="6">TetR/AcrR family transcriptional regulator</fullName>
    </submittedName>
</protein>
<evidence type="ECO:0000256" key="4">
    <source>
        <dbReference type="PROSITE-ProRule" id="PRU00335"/>
    </source>
</evidence>
<evidence type="ECO:0000256" key="2">
    <source>
        <dbReference type="ARBA" id="ARBA00023125"/>
    </source>
</evidence>